<feature type="region of interest" description="Disordered" evidence="1">
    <location>
        <begin position="53"/>
        <end position="73"/>
    </location>
</feature>
<feature type="compositionally biased region" description="Basic and acidic residues" evidence="1">
    <location>
        <begin position="63"/>
        <end position="73"/>
    </location>
</feature>
<accession>A0ABY0FNJ2</accession>
<sequence length="73" mass="8335">MELLVWNTRAPAPQNAESSNSNPPARSTTKNVPLDNYNDIFCFLADFGVLQSSTQRPLKREKRLSDNLRNTRE</sequence>
<feature type="region of interest" description="Disordered" evidence="1">
    <location>
        <begin position="1"/>
        <end position="32"/>
    </location>
</feature>
<comment type="caution">
    <text evidence="2">The sequence shown here is derived from an EMBL/GenBank/DDBJ whole genome shotgun (WGS) entry which is preliminary data.</text>
</comment>
<dbReference type="EMBL" id="PDXF01000286">
    <property type="protein sequence ID" value="RYN81214.1"/>
    <property type="molecule type" value="Genomic_DNA"/>
</dbReference>
<name>A0ABY0FNJ2_9PLEO</name>
<dbReference type="Proteomes" id="UP000293195">
    <property type="component" value="Unassembled WGS sequence"/>
</dbReference>
<reference evidence="3" key="1">
    <citation type="journal article" date="2019" name="bioRxiv">
        <title>Genomics, evolutionary history and diagnostics of the Alternaria alternata species group including apple and Asian pear pathotypes.</title>
        <authorList>
            <person name="Armitage A.D."/>
            <person name="Cockerton H.M."/>
            <person name="Sreenivasaprasad S."/>
            <person name="Woodhall J.W."/>
            <person name="Lane C.R."/>
            <person name="Harrison R.J."/>
            <person name="Clarkson J.P."/>
        </authorList>
    </citation>
    <scope>NUCLEOTIDE SEQUENCE [LARGE SCALE GENOMIC DNA]</scope>
    <source>
        <strain evidence="3">FERA 635</strain>
    </source>
</reference>
<keyword evidence="3" id="KW-1185">Reference proteome</keyword>
<gene>
    <name evidence="2" type="ORF">AA0119_g13476</name>
</gene>
<evidence type="ECO:0000313" key="3">
    <source>
        <dbReference type="Proteomes" id="UP000293195"/>
    </source>
</evidence>
<proteinExistence type="predicted"/>
<evidence type="ECO:0000256" key="1">
    <source>
        <dbReference type="SAM" id="MobiDB-lite"/>
    </source>
</evidence>
<evidence type="ECO:0000313" key="2">
    <source>
        <dbReference type="EMBL" id="RYN81214.1"/>
    </source>
</evidence>
<feature type="compositionally biased region" description="Polar residues" evidence="1">
    <location>
        <begin position="15"/>
        <end position="31"/>
    </location>
</feature>
<protein>
    <submittedName>
        <fullName evidence="2">Uncharacterized protein</fullName>
    </submittedName>
</protein>
<organism evidence="2 3">
    <name type="scientific">Alternaria tenuissima</name>
    <dbReference type="NCBI Taxonomy" id="119927"/>
    <lineage>
        <taxon>Eukaryota</taxon>
        <taxon>Fungi</taxon>
        <taxon>Dikarya</taxon>
        <taxon>Ascomycota</taxon>
        <taxon>Pezizomycotina</taxon>
        <taxon>Dothideomycetes</taxon>
        <taxon>Pleosporomycetidae</taxon>
        <taxon>Pleosporales</taxon>
        <taxon>Pleosporineae</taxon>
        <taxon>Pleosporaceae</taxon>
        <taxon>Alternaria</taxon>
        <taxon>Alternaria sect. Alternaria</taxon>
        <taxon>Alternaria alternata complex</taxon>
    </lineage>
</organism>